<feature type="domain" description="HECT" evidence="8">
    <location>
        <begin position="196"/>
        <end position="222"/>
    </location>
</feature>
<evidence type="ECO:0000313" key="9">
    <source>
        <dbReference type="EMBL" id="RVE56208.1"/>
    </source>
</evidence>
<dbReference type="InterPro" id="IPR035983">
    <property type="entry name" value="Hect_E3_ubiquitin_ligase"/>
</dbReference>
<dbReference type="SUPFAM" id="SSF56204">
    <property type="entry name" value="Hect, E3 ligase catalytic domain"/>
    <property type="match status" value="1"/>
</dbReference>
<dbReference type="GO" id="GO:0016567">
    <property type="term" value="P:protein ubiquitination"/>
    <property type="evidence" value="ECO:0007669"/>
    <property type="project" value="TreeGrafter"/>
</dbReference>
<name>A0A437C0F0_ORYJA</name>
<dbReference type="InterPro" id="IPR000569">
    <property type="entry name" value="HECT_dom"/>
</dbReference>
<reference evidence="9 10" key="1">
    <citation type="submission" date="2018-11" db="EMBL/GenBank/DDBJ databases">
        <authorList>
            <person name="Lopez-Roques C."/>
            <person name="Donnadieu C."/>
            <person name="Bouchez O."/>
            <person name="Klopp C."/>
            <person name="Cabau C."/>
            <person name="Zahm M."/>
        </authorList>
    </citation>
    <scope>NUCLEOTIDE SEQUENCE [LARGE SCALE GENOMIC DNA]</scope>
    <source>
        <strain evidence="9">RS831</strain>
        <tissue evidence="9">Whole body</tissue>
    </source>
</reference>
<dbReference type="InterPro" id="IPR050409">
    <property type="entry name" value="E3_ubiq-protein_ligase"/>
</dbReference>
<gene>
    <name evidence="9" type="ORF">OJAV_G00233840</name>
</gene>
<dbReference type="PANTHER" id="PTHR11254:SF440">
    <property type="entry name" value="E3 UBIQUITIN-PROTEIN LIGASE NEDD-4"/>
    <property type="match status" value="1"/>
</dbReference>
<dbReference type="Pfam" id="PF00632">
    <property type="entry name" value="HECT"/>
    <property type="match status" value="1"/>
</dbReference>
<evidence type="ECO:0000259" key="8">
    <source>
        <dbReference type="PROSITE" id="PS50237"/>
    </source>
</evidence>
<dbReference type="GO" id="GO:0005737">
    <property type="term" value="C:cytoplasm"/>
    <property type="evidence" value="ECO:0007669"/>
    <property type="project" value="TreeGrafter"/>
</dbReference>
<feature type="region of interest" description="Disordered" evidence="7">
    <location>
        <begin position="81"/>
        <end position="111"/>
    </location>
</feature>
<evidence type="ECO:0000256" key="2">
    <source>
        <dbReference type="ARBA" id="ARBA00004906"/>
    </source>
</evidence>
<dbReference type="Gene3D" id="3.30.2410.10">
    <property type="entry name" value="Hect, E3 ligase catalytic domain"/>
    <property type="match status" value="1"/>
</dbReference>
<evidence type="ECO:0000313" key="10">
    <source>
        <dbReference type="Proteomes" id="UP000283210"/>
    </source>
</evidence>
<evidence type="ECO:0000256" key="5">
    <source>
        <dbReference type="ARBA" id="ARBA00022786"/>
    </source>
</evidence>
<dbReference type="SMART" id="SM00119">
    <property type="entry name" value="HECTc"/>
    <property type="match status" value="1"/>
</dbReference>
<dbReference type="EMBL" id="CM012460">
    <property type="protein sequence ID" value="RVE56208.1"/>
    <property type="molecule type" value="Genomic_DNA"/>
</dbReference>
<dbReference type="PROSITE" id="PS50237">
    <property type="entry name" value="HECT"/>
    <property type="match status" value="2"/>
</dbReference>
<feature type="active site" description="Glycyl thioester intermediate" evidence="6">
    <location>
        <position position="486"/>
    </location>
</feature>
<keyword evidence="10" id="KW-1185">Reference proteome</keyword>
<sequence length="519" mass="58777">MARADKSRHLHKMTGNTVADFKKDLGRSRLYVIPHSDIPLPSTSLPTATSTTGPTPMNEEPPQHSEAALTIQNDSNNSLAETLDPEEWQNAGTPEVYYRRRPLDPTSEEVNRSSMDNFLIAADSDEEEDEDFVPHDLASDDPFSDEMDIVTIIKMFREKHLTDGQKLTVIIRRRKLLESAIKAIKRPTFCWTTTPHIEFVGEEADDLGGPQREFFRLLMKEVQGSFGIFEGKPGQVFMTYDQAAIEHQKYFLAGNLVAWSIVHGGPSIKCLDPTLFQLMCGQEARLEEFDWSVIPDVEIHSKLQKLQECKTSDDLVSIKQILGDWIADCGIPQIFNARVEDIPKIYGNVVKHCIFLRSAKPIQQFTEGVNSFGNLWDVVTKNWIAFLPLFTNMQEPLSKAAFRCLLTYNYSTRGSNQREAEEETIYCWEQVLNMIEDKSSDLTYEDLLVFITGADEVPTLGFSSKPSVDFFTQEDGQRRLPYSSTCAMILYLPRGLSEEGELHAMLSQCVRECVGFGKV</sequence>
<dbReference type="GO" id="GO:0006511">
    <property type="term" value="P:ubiquitin-dependent protein catabolic process"/>
    <property type="evidence" value="ECO:0007669"/>
    <property type="project" value="TreeGrafter"/>
</dbReference>
<feature type="domain" description="HECT" evidence="8">
    <location>
        <begin position="447"/>
        <end position="519"/>
    </location>
</feature>
<comment type="catalytic activity">
    <reaction evidence="1">
        <text>S-ubiquitinyl-[E2 ubiquitin-conjugating enzyme]-L-cysteine + [acceptor protein]-L-lysine = [E2 ubiquitin-conjugating enzyme]-L-cysteine + N(6)-ubiquitinyl-[acceptor protein]-L-lysine.</text>
        <dbReference type="EC" id="2.3.2.26"/>
    </reaction>
</comment>
<feature type="compositionally biased region" description="Low complexity" evidence="7">
    <location>
        <begin position="39"/>
        <end position="56"/>
    </location>
</feature>
<keyword evidence="5 6" id="KW-0833">Ubl conjugation pathway</keyword>
<dbReference type="Proteomes" id="UP000283210">
    <property type="component" value="Chromosome 24"/>
</dbReference>
<keyword evidence="4" id="KW-0808">Transferase</keyword>
<evidence type="ECO:0000256" key="6">
    <source>
        <dbReference type="PROSITE-ProRule" id="PRU00104"/>
    </source>
</evidence>
<evidence type="ECO:0000256" key="1">
    <source>
        <dbReference type="ARBA" id="ARBA00000885"/>
    </source>
</evidence>
<dbReference type="AlphaFoldDB" id="A0A437C0F0"/>
<organism evidence="9 10">
    <name type="scientific">Oryzias javanicus</name>
    <name type="common">Javanese ricefish</name>
    <name type="synonym">Aplocheilus javanicus</name>
    <dbReference type="NCBI Taxonomy" id="123683"/>
    <lineage>
        <taxon>Eukaryota</taxon>
        <taxon>Metazoa</taxon>
        <taxon>Chordata</taxon>
        <taxon>Craniata</taxon>
        <taxon>Vertebrata</taxon>
        <taxon>Euteleostomi</taxon>
        <taxon>Actinopterygii</taxon>
        <taxon>Neopterygii</taxon>
        <taxon>Teleostei</taxon>
        <taxon>Neoteleostei</taxon>
        <taxon>Acanthomorphata</taxon>
        <taxon>Ovalentaria</taxon>
        <taxon>Atherinomorphae</taxon>
        <taxon>Beloniformes</taxon>
        <taxon>Adrianichthyidae</taxon>
        <taxon>Oryziinae</taxon>
        <taxon>Oryzias</taxon>
    </lineage>
</organism>
<evidence type="ECO:0000256" key="4">
    <source>
        <dbReference type="ARBA" id="ARBA00022679"/>
    </source>
</evidence>
<comment type="caution">
    <text evidence="6">Lacks conserved residue(s) required for the propagation of feature annotation.</text>
</comment>
<dbReference type="EC" id="2.3.2.26" evidence="3"/>
<dbReference type="PANTHER" id="PTHR11254">
    <property type="entry name" value="HECT DOMAIN UBIQUITIN-PROTEIN LIGASE"/>
    <property type="match status" value="1"/>
</dbReference>
<dbReference type="Gene3D" id="3.90.1750.10">
    <property type="entry name" value="Hect, E3 ligase catalytic domains"/>
    <property type="match status" value="1"/>
</dbReference>
<feature type="region of interest" description="Disordered" evidence="7">
    <location>
        <begin position="36"/>
        <end position="65"/>
    </location>
</feature>
<protein>
    <recommendedName>
        <fullName evidence="3">HECT-type E3 ubiquitin transferase</fullName>
        <ecNumber evidence="3">2.3.2.26</ecNumber>
    </recommendedName>
</protein>
<evidence type="ECO:0000256" key="7">
    <source>
        <dbReference type="SAM" id="MobiDB-lite"/>
    </source>
</evidence>
<proteinExistence type="predicted"/>
<dbReference type="GO" id="GO:0061630">
    <property type="term" value="F:ubiquitin protein ligase activity"/>
    <property type="evidence" value="ECO:0007669"/>
    <property type="project" value="UniProtKB-EC"/>
</dbReference>
<comment type="pathway">
    <text evidence="2">Protein modification; protein ubiquitination.</text>
</comment>
<reference evidence="9 10" key="2">
    <citation type="submission" date="2019-01" db="EMBL/GenBank/DDBJ databases">
        <title>A chromosome length genome reference of the Java medaka (oryzias javanicus).</title>
        <authorList>
            <person name="Herpin A."/>
            <person name="Takehana Y."/>
            <person name="Naruse K."/>
            <person name="Ansai S."/>
            <person name="Kawaguchi M."/>
        </authorList>
    </citation>
    <scope>NUCLEOTIDE SEQUENCE [LARGE SCALE GENOMIC DNA]</scope>
    <source>
        <strain evidence="9">RS831</strain>
        <tissue evidence="9">Whole body</tissue>
    </source>
</reference>
<accession>A0A437C0F0</accession>
<dbReference type="OrthoDB" id="2384350at2759"/>
<evidence type="ECO:0000256" key="3">
    <source>
        <dbReference type="ARBA" id="ARBA00012485"/>
    </source>
</evidence>